<dbReference type="AlphaFoldDB" id="A0A317E0Q3"/>
<keyword evidence="3" id="KW-0677">Repeat</keyword>
<dbReference type="Gene3D" id="1.25.40.10">
    <property type="entry name" value="Tetratricopeptide repeat domain"/>
    <property type="match status" value="1"/>
</dbReference>
<comment type="caution">
    <text evidence="5">The sequence shown here is derived from an EMBL/GenBank/DDBJ whole genome shotgun (WGS) entry which is preliminary data.</text>
</comment>
<evidence type="ECO:0000256" key="4">
    <source>
        <dbReference type="ARBA" id="ARBA00022803"/>
    </source>
</evidence>
<organism evidence="5 6">
    <name type="scientific">Zavarzinia compransoris</name>
    <dbReference type="NCBI Taxonomy" id="1264899"/>
    <lineage>
        <taxon>Bacteria</taxon>
        <taxon>Pseudomonadati</taxon>
        <taxon>Pseudomonadota</taxon>
        <taxon>Alphaproteobacteria</taxon>
        <taxon>Rhodospirillales</taxon>
        <taxon>Zavarziniaceae</taxon>
        <taxon>Zavarzinia</taxon>
    </lineage>
</organism>
<comment type="similarity">
    <text evidence="1">Belongs to the TTC38 family.</text>
</comment>
<keyword evidence="4" id="KW-0802">TPR repeat</keyword>
<protein>
    <recommendedName>
        <fullName evidence="2">Tetratricopeptide repeat protein 38</fullName>
    </recommendedName>
</protein>
<proteinExistence type="inferred from homology"/>
<reference evidence="6" key="1">
    <citation type="submission" date="2018-05" db="EMBL/GenBank/DDBJ databases">
        <title>Zavarzinia sp. HR-AS.</title>
        <authorList>
            <person name="Lee Y."/>
            <person name="Jeon C.O."/>
        </authorList>
    </citation>
    <scope>NUCLEOTIDE SEQUENCE [LARGE SCALE GENOMIC DNA]</scope>
    <source>
        <strain evidence="6">DSM 1231</strain>
    </source>
</reference>
<evidence type="ECO:0000256" key="1">
    <source>
        <dbReference type="ARBA" id="ARBA00005857"/>
    </source>
</evidence>
<dbReference type="InterPro" id="IPR033891">
    <property type="entry name" value="TTC38"/>
</dbReference>
<name>A0A317E0Q3_9PROT</name>
<gene>
    <name evidence="5" type="ORF">DKG75_18410</name>
</gene>
<dbReference type="CDD" id="cd05804">
    <property type="entry name" value="StaR_like"/>
    <property type="match status" value="1"/>
</dbReference>
<evidence type="ECO:0000256" key="3">
    <source>
        <dbReference type="ARBA" id="ARBA00022737"/>
    </source>
</evidence>
<dbReference type="SUPFAM" id="SSF48452">
    <property type="entry name" value="TPR-like"/>
    <property type="match status" value="1"/>
</dbReference>
<dbReference type="Proteomes" id="UP000246077">
    <property type="component" value="Unassembled WGS sequence"/>
</dbReference>
<dbReference type="PANTHER" id="PTHR16263">
    <property type="entry name" value="TETRATRICOPEPTIDE REPEAT PROTEIN 38"/>
    <property type="match status" value="1"/>
</dbReference>
<dbReference type="PANTHER" id="PTHR16263:SF4">
    <property type="entry name" value="TETRATRICOPEPTIDE REPEAT PROTEIN 38"/>
    <property type="match status" value="1"/>
</dbReference>
<dbReference type="RefSeq" id="WP_109922629.1">
    <property type="nucleotide sequence ID" value="NZ_QGLF01000005.1"/>
</dbReference>
<evidence type="ECO:0000256" key="2">
    <source>
        <dbReference type="ARBA" id="ARBA00019992"/>
    </source>
</evidence>
<evidence type="ECO:0000313" key="6">
    <source>
        <dbReference type="Proteomes" id="UP000246077"/>
    </source>
</evidence>
<dbReference type="InterPro" id="IPR011990">
    <property type="entry name" value="TPR-like_helical_dom_sf"/>
</dbReference>
<accession>A0A317E0Q3</accession>
<sequence>MQKDARGNDVTTDNPAAVSAINRMIEQWLGYGQSASVIFEGVAADPRCVMAQVLGAVLNLFLESAAGRRAARPFLARARQQVEKATRREQLWLLAVEAWAKGDTDLAIRLHLDIAAHWPGDLASVKLCQHHQFNQGDAAGMLALSEATLPASRDDPHAHGMRAFALVENHRLREAEAAGRHAVDLRRREPWAHHAVAHVLAAEGRIDEGIDWLESHADSWDDCNSFMLTHNWWHLALMHLDRDDAGAALALYDTRIWGVWKDCAQDQVNAAALLWRLETRGVNVGHRWHDLARHVAAREIDHIEPFLDLHYLMALLRGAGPAQAERFLASLTAQAPLAKRHRQRDWTGVALPLAAGLAARARGDHGTAAAAFAAALPGLARIGGSNAQRDLFIECWIDSALRAGATAGLAPVLAERARRRPTVARHFRDLAHLARIEGAIPRAIDAEHRAEALARSYAV</sequence>
<dbReference type="EMBL" id="QGLF01000005">
    <property type="protein sequence ID" value="PWR18943.1"/>
    <property type="molecule type" value="Genomic_DNA"/>
</dbReference>
<keyword evidence="6" id="KW-1185">Reference proteome</keyword>
<dbReference type="OrthoDB" id="9815900at2"/>
<evidence type="ECO:0000313" key="5">
    <source>
        <dbReference type="EMBL" id="PWR18943.1"/>
    </source>
</evidence>